<feature type="compositionally biased region" description="Polar residues" evidence="1">
    <location>
        <begin position="477"/>
        <end position="500"/>
    </location>
</feature>
<name>A0A284QPU0_ARMOS</name>
<gene>
    <name evidence="2" type="ORF">ARMOST_01755</name>
</gene>
<dbReference type="STRING" id="47428.A0A284QPU0"/>
<organism evidence="2 3">
    <name type="scientific">Armillaria ostoyae</name>
    <name type="common">Armillaria root rot fungus</name>
    <dbReference type="NCBI Taxonomy" id="47428"/>
    <lineage>
        <taxon>Eukaryota</taxon>
        <taxon>Fungi</taxon>
        <taxon>Dikarya</taxon>
        <taxon>Basidiomycota</taxon>
        <taxon>Agaricomycotina</taxon>
        <taxon>Agaricomycetes</taxon>
        <taxon>Agaricomycetidae</taxon>
        <taxon>Agaricales</taxon>
        <taxon>Marasmiineae</taxon>
        <taxon>Physalacriaceae</taxon>
        <taxon>Armillaria</taxon>
    </lineage>
</organism>
<sequence length="564" mass="61581">MHKFSQLLSSVATEPPLPYPSLTGPSHWNWNFVPRSTLASTSSLSATLASDNLWNQSLDDNIVHPTAHAFESLSSSSSPKPRSVSKPKSKSRIHRPKSLESVKEEPGSPRFIIEPLLDTRRCSPSPEHTHSSTHLFGRLPLSQPFAPPTQVPLRATQANDDMRSMMGVFRLDPFTVHGGNPSPALTWCGEEPGPLESMPVLLPEWQIPGYDGGIFNPELPELTRADIDGLERLSPSFDVTGVKRKRDDGEEGDDDDERQSQRYKLTAAVFTSESPSAEYSRTESLVYPSPSLSPIPMAEPPSVTAHTPAQISYNLKQEFDFDNWGRRYFRDPSYKLGSSSSLVGFMDDGIPPRAAAPQSRRNSSDSSLIPPLSNACMESAANDQSKGIAPMLNQPSQALVNSSTNRNINALPYHQWRRGSARTPVSSSTGAVISATATCRFPTTYQQQWEQEQHPVARSSPSSRSSVSSGTPPLTYDMTSSGSAPYTTPASNYSSYTGDSSAPGPSYEPSYTVDSYSHTTSDMNHSTMPMRRMPYHLPSPFSNIGMGMVSHVRGSAASATFYGQ</sequence>
<evidence type="ECO:0000313" key="2">
    <source>
        <dbReference type="EMBL" id="SJK98487.1"/>
    </source>
</evidence>
<protein>
    <submittedName>
        <fullName evidence="2">Uncharacterized protein</fullName>
    </submittedName>
</protein>
<feature type="compositionally biased region" description="Low complexity" evidence="1">
    <location>
        <begin position="72"/>
        <end position="82"/>
    </location>
</feature>
<feature type="region of interest" description="Disordered" evidence="1">
    <location>
        <begin position="238"/>
        <end position="265"/>
    </location>
</feature>
<feature type="region of interest" description="Disordered" evidence="1">
    <location>
        <begin position="445"/>
        <end position="511"/>
    </location>
</feature>
<proteinExistence type="predicted"/>
<feature type="compositionally biased region" description="Low complexity" evidence="1">
    <location>
        <begin position="456"/>
        <end position="469"/>
    </location>
</feature>
<evidence type="ECO:0000313" key="3">
    <source>
        <dbReference type="Proteomes" id="UP000219338"/>
    </source>
</evidence>
<reference evidence="3" key="1">
    <citation type="journal article" date="2017" name="Nat. Ecol. Evol.">
        <title>Genome expansion and lineage-specific genetic innovations in the forest pathogenic fungi Armillaria.</title>
        <authorList>
            <person name="Sipos G."/>
            <person name="Prasanna A.N."/>
            <person name="Walter M.C."/>
            <person name="O'Connor E."/>
            <person name="Balint B."/>
            <person name="Krizsan K."/>
            <person name="Kiss B."/>
            <person name="Hess J."/>
            <person name="Varga T."/>
            <person name="Slot J."/>
            <person name="Riley R."/>
            <person name="Boka B."/>
            <person name="Rigling D."/>
            <person name="Barry K."/>
            <person name="Lee J."/>
            <person name="Mihaltcheva S."/>
            <person name="LaButti K."/>
            <person name="Lipzen A."/>
            <person name="Waldron R."/>
            <person name="Moloney N.M."/>
            <person name="Sperisen C."/>
            <person name="Kredics L."/>
            <person name="Vagvoelgyi C."/>
            <person name="Patrignani A."/>
            <person name="Fitzpatrick D."/>
            <person name="Nagy I."/>
            <person name="Doyle S."/>
            <person name="Anderson J.B."/>
            <person name="Grigoriev I.V."/>
            <person name="Gueldener U."/>
            <person name="Muensterkoetter M."/>
            <person name="Nagy L.G."/>
        </authorList>
    </citation>
    <scope>NUCLEOTIDE SEQUENCE [LARGE SCALE GENOMIC DNA]</scope>
    <source>
        <strain evidence="3">C18/9</strain>
    </source>
</reference>
<feature type="compositionally biased region" description="Basic residues" evidence="1">
    <location>
        <begin position="83"/>
        <end position="96"/>
    </location>
</feature>
<dbReference type="AlphaFoldDB" id="A0A284QPU0"/>
<evidence type="ECO:0000256" key="1">
    <source>
        <dbReference type="SAM" id="MobiDB-lite"/>
    </source>
</evidence>
<dbReference type="EMBL" id="FUEG01000001">
    <property type="protein sequence ID" value="SJK98487.1"/>
    <property type="molecule type" value="Genomic_DNA"/>
</dbReference>
<feature type="region of interest" description="Disordered" evidence="1">
    <location>
        <begin position="349"/>
        <end position="373"/>
    </location>
</feature>
<dbReference type="Proteomes" id="UP000219338">
    <property type="component" value="Unassembled WGS sequence"/>
</dbReference>
<feature type="compositionally biased region" description="Basic and acidic residues" evidence="1">
    <location>
        <begin position="97"/>
        <end position="107"/>
    </location>
</feature>
<accession>A0A284QPU0</accession>
<keyword evidence="3" id="KW-1185">Reference proteome</keyword>
<feature type="region of interest" description="Disordered" evidence="1">
    <location>
        <begin position="70"/>
        <end position="107"/>
    </location>
</feature>
<dbReference type="OrthoDB" id="3270670at2759"/>
<dbReference type="OMA" id="WGRRYFR"/>